<evidence type="ECO:0000313" key="2">
    <source>
        <dbReference type="Proteomes" id="UP001295684"/>
    </source>
</evidence>
<dbReference type="EMBL" id="CAMPGE010021179">
    <property type="protein sequence ID" value="CAI2379343.1"/>
    <property type="molecule type" value="Genomic_DNA"/>
</dbReference>
<accession>A0AAD2D4K7</accession>
<organism evidence="1 2">
    <name type="scientific">Euplotes crassus</name>
    <dbReference type="NCBI Taxonomy" id="5936"/>
    <lineage>
        <taxon>Eukaryota</taxon>
        <taxon>Sar</taxon>
        <taxon>Alveolata</taxon>
        <taxon>Ciliophora</taxon>
        <taxon>Intramacronucleata</taxon>
        <taxon>Spirotrichea</taxon>
        <taxon>Hypotrichia</taxon>
        <taxon>Euplotida</taxon>
        <taxon>Euplotidae</taxon>
        <taxon>Moneuplotes</taxon>
    </lineage>
</organism>
<evidence type="ECO:0000313" key="1">
    <source>
        <dbReference type="EMBL" id="CAI2379343.1"/>
    </source>
</evidence>
<reference evidence="1" key="1">
    <citation type="submission" date="2023-07" db="EMBL/GenBank/DDBJ databases">
        <authorList>
            <consortium name="AG Swart"/>
            <person name="Singh M."/>
            <person name="Singh A."/>
            <person name="Seah K."/>
            <person name="Emmerich C."/>
        </authorList>
    </citation>
    <scope>NUCLEOTIDE SEQUENCE</scope>
    <source>
        <strain evidence="1">DP1</strain>
    </source>
</reference>
<gene>
    <name evidence="1" type="ORF">ECRASSUSDP1_LOCUS20752</name>
</gene>
<sequence length="74" mass="8327">MSAQISYQKNNSMGVGTYPQQAPSCQVVLSSLRCLVITKKMGLEVKCRPSKSKYLEKLTNLLNYLDNRSCCFCN</sequence>
<name>A0AAD2D4K7_EUPCR</name>
<comment type="caution">
    <text evidence="1">The sequence shown here is derived from an EMBL/GenBank/DDBJ whole genome shotgun (WGS) entry which is preliminary data.</text>
</comment>
<dbReference type="Proteomes" id="UP001295684">
    <property type="component" value="Unassembled WGS sequence"/>
</dbReference>
<proteinExistence type="predicted"/>
<dbReference type="AlphaFoldDB" id="A0AAD2D4K7"/>
<keyword evidence="2" id="KW-1185">Reference proteome</keyword>
<protein>
    <submittedName>
        <fullName evidence="1">Uncharacterized protein</fullName>
    </submittedName>
</protein>